<dbReference type="EMBL" id="SJPQ01000002">
    <property type="protein sequence ID" value="TWT88337.1"/>
    <property type="molecule type" value="Genomic_DNA"/>
</dbReference>
<dbReference type="InterPro" id="IPR036388">
    <property type="entry name" value="WH-like_DNA-bd_sf"/>
</dbReference>
<dbReference type="AlphaFoldDB" id="A0A5C5ZMX8"/>
<dbReference type="CDD" id="cd00090">
    <property type="entry name" value="HTH_ARSR"/>
    <property type="match status" value="1"/>
</dbReference>
<sequence>MGDQLSQTFAALADPTRRAMLARLAEGRANVSELAEPFLDRMSLPAVTKHVQVLERAGLVVKTREAQRRPCELNPEAFERIDAWMAIYRAQMEESLDRLDAYLKSKQGSKNKRGPKSVEAPSSMPKPAKKKKKTQPKREQDGRKK</sequence>
<evidence type="ECO:0000313" key="3">
    <source>
        <dbReference type="EMBL" id="TWT88337.1"/>
    </source>
</evidence>
<comment type="caution">
    <text evidence="3">The sequence shown here is derived from an EMBL/GenBank/DDBJ whole genome shotgun (WGS) entry which is preliminary data.</text>
</comment>
<feature type="compositionally biased region" description="Basic and acidic residues" evidence="1">
    <location>
        <begin position="136"/>
        <end position="145"/>
    </location>
</feature>
<dbReference type="Gene3D" id="1.10.10.10">
    <property type="entry name" value="Winged helix-like DNA-binding domain superfamily/Winged helix DNA-binding domain"/>
    <property type="match status" value="1"/>
</dbReference>
<name>A0A5C5ZMX8_9BACT</name>
<dbReference type="RefSeq" id="WP_146399307.1">
    <property type="nucleotide sequence ID" value="NZ_SJPQ01000002.1"/>
</dbReference>
<dbReference type="InterPro" id="IPR011991">
    <property type="entry name" value="ArsR-like_HTH"/>
</dbReference>
<dbReference type="NCBIfam" id="NF033788">
    <property type="entry name" value="HTH_metalloreg"/>
    <property type="match status" value="1"/>
</dbReference>
<feature type="region of interest" description="Disordered" evidence="1">
    <location>
        <begin position="103"/>
        <end position="145"/>
    </location>
</feature>
<feature type="domain" description="HTH arsR-type" evidence="2">
    <location>
        <begin position="1"/>
        <end position="93"/>
    </location>
</feature>
<gene>
    <name evidence="3" type="primary">sdpR_2</name>
    <name evidence="3" type="ORF">Mal64_18160</name>
</gene>
<dbReference type="PANTHER" id="PTHR38600">
    <property type="entry name" value="TRANSCRIPTIONAL REGULATORY PROTEIN"/>
    <property type="match status" value="1"/>
</dbReference>
<proteinExistence type="predicted"/>
<dbReference type="PANTHER" id="PTHR38600:SF2">
    <property type="entry name" value="SLL0088 PROTEIN"/>
    <property type="match status" value="1"/>
</dbReference>
<protein>
    <submittedName>
        <fullName evidence="3">Transcriptional repressor SdpR</fullName>
    </submittedName>
</protein>
<accession>A0A5C5ZMX8</accession>
<dbReference type="OrthoDB" id="9799175at2"/>
<dbReference type="InterPro" id="IPR036390">
    <property type="entry name" value="WH_DNA-bd_sf"/>
</dbReference>
<dbReference type="SUPFAM" id="SSF46785">
    <property type="entry name" value="Winged helix' DNA-binding domain"/>
    <property type="match status" value="1"/>
</dbReference>
<evidence type="ECO:0000259" key="2">
    <source>
        <dbReference type="PROSITE" id="PS50987"/>
    </source>
</evidence>
<dbReference type="InterPro" id="IPR001845">
    <property type="entry name" value="HTH_ArsR_DNA-bd_dom"/>
</dbReference>
<dbReference type="GO" id="GO:0003700">
    <property type="term" value="F:DNA-binding transcription factor activity"/>
    <property type="evidence" value="ECO:0007669"/>
    <property type="project" value="InterPro"/>
</dbReference>
<dbReference type="PROSITE" id="PS50987">
    <property type="entry name" value="HTH_ARSR_2"/>
    <property type="match status" value="1"/>
</dbReference>
<evidence type="ECO:0000313" key="4">
    <source>
        <dbReference type="Proteomes" id="UP000315440"/>
    </source>
</evidence>
<evidence type="ECO:0000256" key="1">
    <source>
        <dbReference type="SAM" id="MobiDB-lite"/>
    </source>
</evidence>
<organism evidence="3 4">
    <name type="scientific">Pseudobythopirellula maris</name>
    <dbReference type="NCBI Taxonomy" id="2527991"/>
    <lineage>
        <taxon>Bacteria</taxon>
        <taxon>Pseudomonadati</taxon>
        <taxon>Planctomycetota</taxon>
        <taxon>Planctomycetia</taxon>
        <taxon>Pirellulales</taxon>
        <taxon>Lacipirellulaceae</taxon>
        <taxon>Pseudobythopirellula</taxon>
    </lineage>
</organism>
<dbReference type="Pfam" id="PF12840">
    <property type="entry name" value="HTH_20"/>
    <property type="match status" value="1"/>
</dbReference>
<reference evidence="3 4" key="1">
    <citation type="submission" date="2019-02" db="EMBL/GenBank/DDBJ databases">
        <title>Deep-cultivation of Planctomycetes and their phenomic and genomic characterization uncovers novel biology.</title>
        <authorList>
            <person name="Wiegand S."/>
            <person name="Jogler M."/>
            <person name="Boedeker C."/>
            <person name="Pinto D."/>
            <person name="Vollmers J."/>
            <person name="Rivas-Marin E."/>
            <person name="Kohn T."/>
            <person name="Peeters S.H."/>
            <person name="Heuer A."/>
            <person name="Rast P."/>
            <person name="Oberbeckmann S."/>
            <person name="Bunk B."/>
            <person name="Jeske O."/>
            <person name="Meyerdierks A."/>
            <person name="Storesund J.E."/>
            <person name="Kallscheuer N."/>
            <person name="Luecker S."/>
            <person name="Lage O.M."/>
            <person name="Pohl T."/>
            <person name="Merkel B.J."/>
            <person name="Hornburger P."/>
            <person name="Mueller R.-W."/>
            <person name="Bruemmer F."/>
            <person name="Labrenz M."/>
            <person name="Spormann A.M."/>
            <person name="Op Den Camp H."/>
            <person name="Overmann J."/>
            <person name="Amann R."/>
            <person name="Jetten M.S.M."/>
            <person name="Mascher T."/>
            <person name="Medema M.H."/>
            <person name="Devos D.P."/>
            <person name="Kaster A.-K."/>
            <person name="Ovreas L."/>
            <person name="Rohde M."/>
            <person name="Galperin M.Y."/>
            <person name="Jogler C."/>
        </authorList>
    </citation>
    <scope>NUCLEOTIDE SEQUENCE [LARGE SCALE GENOMIC DNA]</scope>
    <source>
        <strain evidence="3 4">Mal64</strain>
    </source>
</reference>
<keyword evidence="4" id="KW-1185">Reference proteome</keyword>
<dbReference type="PRINTS" id="PR00778">
    <property type="entry name" value="HTHARSR"/>
</dbReference>
<dbReference type="SMART" id="SM00418">
    <property type="entry name" value="HTH_ARSR"/>
    <property type="match status" value="1"/>
</dbReference>
<dbReference type="Proteomes" id="UP000315440">
    <property type="component" value="Unassembled WGS sequence"/>
</dbReference>